<sequence length="360" mass="38703">MSADSPIRVALIGYGYAGKTFHAPLIASVPGLRLACIASSRPDDVHADLPDVEVVADPLQATVRDDIDLVVIAAPNAQHAPLAAAALRAGKHVVVDKPFTLTLAEARELRALAKRHGRLLSVFHNRRWDSDFLGMKQVIDGGRIGEVVHFESHIDRFRPQVRARWRESAQPGAGIWFDLGPHLIDQALQLFGLPQTVQAGLAALRPGALSDDWAHVVLDYETRRVVLHASMLVAGGSLRFVAHGTRGSVVKPRIDPQETQMLAGMKPGDAGWGEDDDALLLYPGDAPVETIPSPRGDQRLYYAGIRDAIRSVAPSPVTDAQALAVMAVLEAGVESARTGRVVAPSLDGEERESFGQANDP</sequence>
<dbReference type="GO" id="GO:0016491">
    <property type="term" value="F:oxidoreductase activity"/>
    <property type="evidence" value="ECO:0007669"/>
    <property type="project" value="UniProtKB-KW"/>
</dbReference>
<dbReference type="NCBIfam" id="NF008607">
    <property type="entry name" value="PRK11579.1"/>
    <property type="match status" value="1"/>
</dbReference>
<name>A0A940X2W7_9GAMM</name>
<dbReference type="Pfam" id="PF01408">
    <property type="entry name" value="GFO_IDH_MocA"/>
    <property type="match status" value="1"/>
</dbReference>
<reference evidence="5" key="2">
    <citation type="submission" date="2021-03" db="EMBL/GenBank/DDBJ databases">
        <authorList>
            <person name="Cao W."/>
        </authorList>
    </citation>
    <scope>NUCLEOTIDE SEQUENCE</scope>
    <source>
        <strain evidence="5">110414</strain>
    </source>
</reference>
<keyword evidence="2" id="KW-0560">Oxidoreductase</keyword>
<evidence type="ECO:0000256" key="2">
    <source>
        <dbReference type="ARBA" id="ARBA00023002"/>
    </source>
</evidence>
<organism evidence="5 6">
    <name type="scientific">Pseudoxanthomonas helianthi</name>
    <dbReference type="NCBI Taxonomy" id="1453541"/>
    <lineage>
        <taxon>Bacteria</taxon>
        <taxon>Pseudomonadati</taxon>
        <taxon>Pseudomonadota</taxon>
        <taxon>Gammaproteobacteria</taxon>
        <taxon>Lysobacterales</taxon>
        <taxon>Lysobacteraceae</taxon>
        <taxon>Pseudoxanthomonas</taxon>
    </lineage>
</organism>
<dbReference type="Pfam" id="PF02894">
    <property type="entry name" value="GFO_IDH_MocA_C"/>
    <property type="match status" value="1"/>
</dbReference>
<dbReference type="InterPro" id="IPR000683">
    <property type="entry name" value="Gfo/Idh/MocA-like_OxRdtase_N"/>
</dbReference>
<dbReference type="Proteomes" id="UP000673447">
    <property type="component" value="Unassembled WGS sequence"/>
</dbReference>
<dbReference type="SUPFAM" id="SSF51735">
    <property type="entry name" value="NAD(P)-binding Rossmann-fold domains"/>
    <property type="match status" value="1"/>
</dbReference>
<proteinExistence type="inferred from homology"/>
<dbReference type="RefSeq" id="WP_210535887.1">
    <property type="nucleotide sequence ID" value="NZ_JAGKTC010000001.1"/>
</dbReference>
<dbReference type="Gene3D" id="3.30.360.10">
    <property type="entry name" value="Dihydrodipicolinate Reductase, domain 2"/>
    <property type="match status" value="1"/>
</dbReference>
<evidence type="ECO:0000256" key="1">
    <source>
        <dbReference type="ARBA" id="ARBA00010928"/>
    </source>
</evidence>
<comment type="similarity">
    <text evidence="1">Belongs to the Gfo/Idh/MocA family.</text>
</comment>
<reference evidence="5" key="1">
    <citation type="journal article" date="2016" name="Int. J. Syst. Evol. Microbiol.">
        <title>Pseudoxanthomonas helianthi sp. nov., isolated from roots of Jerusalem artichoke (Helianthus tuberosus).</title>
        <authorList>
            <person name="Kittiwongwattana C."/>
            <person name="Thawai C."/>
        </authorList>
    </citation>
    <scope>NUCLEOTIDE SEQUENCE</scope>
    <source>
        <strain evidence="5">110414</strain>
    </source>
</reference>
<protein>
    <submittedName>
        <fullName evidence="5">Oxidoreductase</fullName>
    </submittedName>
</protein>
<dbReference type="AlphaFoldDB" id="A0A940X2W7"/>
<feature type="domain" description="Gfo/Idh/MocA-like oxidoreductase N-terminal" evidence="3">
    <location>
        <begin position="7"/>
        <end position="124"/>
    </location>
</feature>
<dbReference type="PANTHER" id="PTHR43708:SF5">
    <property type="entry name" value="CONSERVED EXPRESSED OXIDOREDUCTASE (EUROFUNG)-RELATED"/>
    <property type="match status" value="1"/>
</dbReference>
<dbReference type="PANTHER" id="PTHR43708">
    <property type="entry name" value="CONSERVED EXPRESSED OXIDOREDUCTASE (EUROFUNG)"/>
    <property type="match status" value="1"/>
</dbReference>
<evidence type="ECO:0000259" key="3">
    <source>
        <dbReference type="Pfam" id="PF01408"/>
    </source>
</evidence>
<dbReference type="InterPro" id="IPR004104">
    <property type="entry name" value="Gfo/Idh/MocA-like_OxRdtase_C"/>
</dbReference>
<dbReference type="InterPro" id="IPR036291">
    <property type="entry name" value="NAD(P)-bd_dom_sf"/>
</dbReference>
<accession>A0A940X2W7</accession>
<keyword evidence="6" id="KW-1185">Reference proteome</keyword>
<comment type="caution">
    <text evidence="5">The sequence shown here is derived from an EMBL/GenBank/DDBJ whole genome shotgun (WGS) entry which is preliminary data.</text>
</comment>
<dbReference type="GO" id="GO:0000166">
    <property type="term" value="F:nucleotide binding"/>
    <property type="evidence" value="ECO:0007669"/>
    <property type="project" value="InterPro"/>
</dbReference>
<evidence type="ECO:0000313" key="5">
    <source>
        <dbReference type="EMBL" id="MBP3984097.1"/>
    </source>
</evidence>
<evidence type="ECO:0000259" key="4">
    <source>
        <dbReference type="Pfam" id="PF02894"/>
    </source>
</evidence>
<feature type="domain" description="Gfo/Idh/MocA-like oxidoreductase C-terminal" evidence="4">
    <location>
        <begin position="136"/>
        <end position="342"/>
    </location>
</feature>
<evidence type="ECO:0000313" key="6">
    <source>
        <dbReference type="Proteomes" id="UP000673447"/>
    </source>
</evidence>
<gene>
    <name evidence="5" type="ORF">J5837_06610</name>
</gene>
<dbReference type="Gene3D" id="3.40.50.720">
    <property type="entry name" value="NAD(P)-binding Rossmann-like Domain"/>
    <property type="match status" value="1"/>
</dbReference>
<dbReference type="InterPro" id="IPR051317">
    <property type="entry name" value="Gfo/Idh/MocA_oxidoreduct"/>
</dbReference>
<dbReference type="EMBL" id="JAGKTC010000001">
    <property type="protein sequence ID" value="MBP3984097.1"/>
    <property type="molecule type" value="Genomic_DNA"/>
</dbReference>